<accession>A0ABT4KE19</accession>
<keyword evidence="2" id="KW-0812">Transmembrane</keyword>
<dbReference type="RefSeq" id="WP_269275709.1">
    <property type="nucleotide sequence ID" value="NZ_JAPVOI010000003.1"/>
</dbReference>
<feature type="region of interest" description="Disordered" evidence="1">
    <location>
        <begin position="1"/>
        <end position="21"/>
    </location>
</feature>
<comment type="caution">
    <text evidence="3">The sequence shown here is derived from an EMBL/GenBank/DDBJ whole genome shotgun (WGS) entry which is preliminary data.</text>
</comment>
<evidence type="ECO:0000313" key="3">
    <source>
        <dbReference type="EMBL" id="MCZ4089247.1"/>
    </source>
</evidence>
<keyword evidence="2" id="KW-0472">Membrane</keyword>
<evidence type="ECO:0000256" key="2">
    <source>
        <dbReference type="SAM" id="Phobius"/>
    </source>
</evidence>
<proteinExistence type="predicted"/>
<reference evidence="3" key="1">
    <citation type="submission" date="2022-10" db="EMBL/GenBank/DDBJ databases">
        <title>Whole genome sequencing of three plant growth promoting bacteria isolated from Vachellia tortilis subsp. raddiana in Morocco.</title>
        <authorList>
            <person name="Hnini M."/>
            <person name="Zouagui R."/>
            <person name="Zouagui H."/>
            <person name="Chemao Elfihri M.-W."/>
            <person name="Ibrahimi A."/>
            <person name="Sbabou L."/>
            <person name="Aurag J."/>
        </authorList>
    </citation>
    <scope>NUCLEOTIDE SEQUENCE</scope>
    <source>
        <strain evidence="3">LMR678</strain>
    </source>
</reference>
<evidence type="ECO:0000256" key="1">
    <source>
        <dbReference type="SAM" id="MobiDB-lite"/>
    </source>
</evidence>
<keyword evidence="2" id="KW-1133">Transmembrane helix</keyword>
<evidence type="ECO:0000313" key="4">
    <source>
        <dbReference type="Proteomes" id="UP001079430"/>
    </source>
</evidence>
<dbReference type="EMBL" id="JAPVOI010000003">
    <property type="protein sequence ID" value="MCZ4089247.1"/>
    <property type="molecule type" value="Genomic_DNA"/>
</dbReference>
<dbReference type="Proteomes" id="UP001079430">
    <property type="component" value="Unassembled WGS sequence"/>
</dbReference>
<keyword evidence="4" id="KW-1185">Reference proteome</keyword>
<feature type="transmembrane region" description="Helical" evidence="2">
    <location>
        <begin position="221"/>
        <end position="240"/>
    </location>
</feature>
<protein>
    <recommendedName>
        <fullName evidence="5">Membrane-anchored protein</fullName>
    </recommendedName>
</protein>
<gene>
    <name evidence="3" type="ORF">O3W52_03980</name>
</gene>
<sequence length="243" mass="26023">MAVVAEKSSAAPEQDNAKPMTGRVDAIDQGRVYGWAFDPGAPDKRLIIRVLLDGSVIAEATADRNRPDLKRNGIGDGNHAFEIALPETVASRAADLVVIALDGRGVEQELRVPRPDEQAAEALIAAPLTKVLDKLDILMAAQRQLQVSQRSLLRTQIDEGGEGEAVGLTAISNAVANLRTEVTQRLSDLDVHLMRLDGVVATMERNLSALQKRSNGDLKPLLLLLFVLVGFAAGAALTLLTRV</sequence>
<name>A0ABT4KE19_9HYPH</name>
<evidence type="ECO:0008006" key="5">
    <source>
        <dbReference type="Google" id="ProtNLM"/>
    </source>
</evidence>
<organism evidence="3 4">
    <name type="scientific">Sinorhizobium psoraleae</name>
    <dbReference type="NCBI Taxonomy" id="520838"/>
    <lineage>
        <taxon>Bacteria</taxon>
        <taxon>Pseudomonadati</taxon>
        <taxon>Pseudomonadota</taxon>
        <taxon>Alphaproteobacteria</taxon>
        <taxon>Hyphomicrobiales</taxon>
        <taxon>Rhizobiaceae</taxon>
        <taxon>Sinorhizobium/Ensifer group</taxon>
        <taxon>Sinorhizobium</taxon>
    </lineage>
</organism>